<accession>A0A4U0NSA6</accession>
<reference evidence="2 3" key="1">
    <citation type="submission" date="2019-04" db="EMBL/GenBank/DDBJ databases">
        <title>Streptomyces piniterrae sp. nov., a heliquinomycin-producing actinomycete isolated from rhizosphere soil of Pinus yunnanensis.</title>
        <authorList>
            <person name="Zhuang X."/>
            <person name="Zhao J."/>
        </authorList>
    </citation>
    <scope>NUCLEOTIDE SEQUENCE [LARGE SCALE GENOMIC DNA]</scope>
    <source>
        <strain evidence="3">jys28</strain>
    </source>
</reference>
<dbReference type="EMBL" id="SUMB01000002">
    <property type="protein sequence ID" value="TJZ57476.1"/>
    <property type="molecule type" value="Genomic_DNA"/>
</dbReference>
<protein>
    <recommendedName>
        <fullName evidence="4">GerMN domain-containing protein</fullName>
    </recommendedName>
</protein>
<feature type="region of interest" description="Disordered" evidence="1">
    <location>
        <begin position="175"/>
        <end position="201"/>
    </location>
</feature>
<gene>
    <name evidence="2" type="ORF">FCH28_04920</name>
</gene>
<evidence type="ECO:0008006" key="4">
    <source>
        <dbReference type="Google" id="ProtNLM"/>
    </source>
</evidence>
<dbReference type="AlphaFoldDB" id="A0A4U0NSA6"/>
<sequence length="201" mass="19778">MVGGLLAGALGGVLTATLTGCGIAPTDVIDAGEPAAGVKAPGQPPADVQLFFYGPSGLRSATRPAKAPVDPEDAIQLLMEGPNHAERMRGLSSVLPKFPGRLTTATGRGTVVITLPMNAKFLDSASLNQLVCTAANAKVPGDKPPGEVTVTLIGADIRVGPLVCGGNNAFPVVEPSPTGSASGAANGATEGTPGTAEGSTG</sequence>
<evidence type="ECO:0000256" key="1">
    <source>
        <dbReference type="SAM" id="MobiDB-lite"/>
    </source>
</evidence>
<evidence type="ECO:0000313" key="2">
    <source>
        <dbReference type="EMBL" id="TJZ57476.1"/>
    </source>
</evidence>
<comment type="caution">
    <text evidence="2">The sequence shown here is derived from an EMBL/GenBank/DDBJ whole genome shotgun (WGS) entry which is preliminary data.</text>
</comment>
<organism evidence="2 3">
    <name type="scientific">Streptomyces piniterrae</name>
    <dbReference type="NCBI Taxonomy" id="2571125"/>
    <lineage>
        <taxon>Bacteria</taxon>
        <taxon>Bacillati</taxon>
        <taxon>Actinomycetota</taxon>
        <taxon>Actinomycetes</taxon>
        <taxon>Kitasatosporales</taxon>
        <taxon>Streptomycetaceae</taxon>
        <taxon>Streptomyces</taxon>
    </lineage>
</organism>
<dbReference type="OrthoDB" id="3533398at2"/>
<dbReference type="Proteomes" id="UP000308697">
    <property type="component" value="Unassembled WGS sequence"/>
</dbReference>
<name>A0A4U0NSA6_9ACTN</name>
<keyword evidence="3" id="KW-1185">Reference proteome</keyword>
<evidence type="ECO:0000313" key="3">
    <source>
        <dbReference type="Proteomes" id="UP000308697"/>
    </source>
</evidence>
<proteinExistence type="predicted"/>